<dbReference type="PANTHER" id="PTHR21243">
    <property type="entry name" value="PROTEIN SCAI"/>
    <property type="match status" value="1"/>
</dbReference>
<dbReference type="InterPro" id="IPR036850">
    <property type="entry name" value="NDK-like_dom_sf"/>
</dbReference>
<protein>
    <recommendedName>
        <fullName evidence="3">Protein XRP2</fullName>
    </recommendedName>
</protein>
<evidence type="ECO:0000256" key="8">
    <source>
        <dbReference type="ARBA" id="ARBA00023136"/>
    </source>
</evidence>
<keyword evidence="7" id="KW-0547">Nucleotide-binding</keyword>
<name>A0A813QSD8_ADIRI</name>
<evidence type="ECO:0000256" key="9">
    <source>
        <dbReference type="ARBA" id="ARBA00023139"/>
    </source>
</evidence>
<evidence type="ECO:0000256" key="5">
    <source>
        <dbReference type="ARBA" id="ARBA00022475"/>
    </source>
</evidence>
<keyword evidence="4" id="KW-0343">GTPase activation</keyword>
<keyword evidence="5" id="KW-1003">Cell membrane</keyword>
<evidence type="ECO:0000256" key="1">
    <source>
        <dbReference type="ARBA" id="ARBA00004342"/>
    </source>
</evidence>
<evidence type="ECO:0000256" key="11">
    <source>
        <dbReference type="SAM" id="MobiDB-lite"/>
    </source>
</evidence>
<evidence type="ECO:0000259" key="12">
    <source>
        <dbReference type="PROSITE" id="PS51329"/>
    </source>
</evidence>
<dbReference type="GO" id="GO:0005096">
    <property type="term" value="F:GTPase activator activity"/>
    <property type="evidence" value="ECO:0007669"/>
    <property type="project" value="UniProtKB-KW"/>
</dbReference>
<evidence type="ECO:0000256" key="6">
    <source>
        <dbReference type="ARBA" id="ARBA00022707"/>
    </source>
</evidence>
<dbReference type="GO" id="GO:0006351">
    <property type="term" value="P:DNA-templated transcription"/>
    <property type="evidence" value="ECO:0007669"/>
    <property type="project" value="InterPro"/>
</dbReference>
<dbReference type="InterPro" id="IPR017901">
    <property type="entry name" value="C-CAP_CF_C-like"/>
</dbReference>
<dbReference type="EMBL" id="CAJNOJ010000008">
    <property type="protein sequence ID" value="CAF0771201.1"/>
    <property type="molecule type" value="Genomic_DNA"/>
</dbReference>
<dbReference type="Gene3D" id="3.30.70.141">
    <property type="entry name" value="Nucleoside diphosphate kinase-like domain"/>
    <property type="match status" value="1"/>
</dbReference>
<feature type="region of interest" description="Disordered" evidence="11">
    <location>
        <begin position="738"/>
        <end position="757"/>
    </location>
</feature>
<proteinExistence type="inferred from homology"/>
<dbReference type="GO" id="GO:0005886">
    <property type="term" value="C:plasma membrane"/>
    <property type="evidence" value="ECO:0007669"/>
    <property type="project" value="UniProtKB-SubCell"/>
</dbReference>
<evidence type="ECO:0000256" key="2">
    <source>
        <dbReference type="ARBA" id="ARBA00008848"/>
    </source>
</evidence>
<dbReference type="InterPro" id="IPR036223">
    <property type="entry name" value="CAP_C_sf"/>
</dbReference>
<evidence type="ECO:0000256" key="4">
    <source>
        <dbReference type="ARBA" id="ARBA00022468"/>
    </source>
</evidence>
<dbReference type="Gene3D" id="2.160.20.70">
    <property type="match status" value="1"/>
</dbReference>
<dbReference type="Pfam" id="PF12070">
    <property type="entry name" value="SCAI"/>
    <property type="match status" value="1"/>
</dbReference>
<dbReference type="Pfam" id="PF07986">
    <property type="entry name" value="TBCC"/>
    <property type="match status" value="1"/>
</dbReference>
<dbReference type="OrthoDB" id="525027at2759"/>
<dbReference type="InterPro" id="IPR006599">
    <property type="entry name" value="CARP_motif"/>
</dbReference>
<comment type="subcellular location">
    <subcellularLocation>
        <location evidence="1">Cell membrane</location>
        <topology evidence="1">Lipid-anchor</topology>
        <orientation evidence="1">Cytoplasmic side</orientation>
    </subcellularLocation>
</comment>
<keyword evidence="9" id="KW-0564">Palmitate</keyword>
<feature type="region of interest" description="Disordered" evidence="11">
    <location>
        <begin position="14"/>
        <end position="33"/>
    </location>
</feature>
<organism evidence="13 14">
    <name type="scientific">Adineta ricciae</name>
    <name type="common">Rotifer</name>
    <dbReference type="NCBI Taxonomy" id="249248"/>
    <lineage>
        <taxon>Eukaryota</taxon>
        <taxon>Metazoa</taxon>
        <taxon>Spiralia</taxon>
        <taxon>Gnathifera</taxon>
        <taxon>Rotifera</taxon>
        <taxon>Eurotatoria</taxon>
        <taxon>Bdelloidea</taxon>
        <taxon>Adinetida</taxon>
        <taxon>Adinetidae</taxon>
        <taxon>Adineta</taxon>
    </lineage>
</organism>
<gene>
    <name evidence="13" type="ORF">EDS130_LOCUS3324</name>
</gene>
<keyword evidence="7" id="KW-0342">GTP-binding</keyword>
<dbReference type="InterPro" id="IPR022709">
    <property type="entry name" value="SCAI"/>
</dbReference>
<evidence type="ECO:0000313" key="14">
    <source>
        <dbReference type="Proteomes" id="UP000663852"/>
    </source>
</evidence>
<accession>A0A813QSD8</accession>
<feature type="domain" description="C-CAP/cofactor C-like" evidence="12">
    <location>
        <begin position="24"/>
        <end position="183"/>
    </location>
</feature>
<dbReference type="Proteomes" id="UP000663852">
    <property type="component" value="Unassembled WGS sequence"/>
</dbReference>
<dbReference type="AlphaFoldDB" id="A0A813QSD8"/>
<evidence type="ECO:0000256" key="7">
    <source>
        <dbReference type="ARBA" id="ARBA00023134"/>
    </source>
</evidence>
<evidence type="ECO:0000313" key="13">
    <source>
        <dbReference type="EMBL" id="CAF0771201.1"/>
    </source>
</evidence>
<dbReference type="SUPFAM" id="SSF69340">
    <property type="entry name" value="C-terminal domain of adenylylcyclase associated protein"/>
    <property type="match status" value="1"/>
</dbReference>
<comment type="caution">
    <text evidence="13">The sequence shown here is derived from an EMBL/GenBank/DDBJ whole genome shotgun (WGS) entry which is preliminary data.</text>
</comment>
<dbReference type="PROSITE" id="PS51329">
    <property type="entry name" value="C_CAP_COFACTOR_C"/>
    <property type="match status" value="1"/>
</dbReference>
<reference evidence="13" key="1">
    <citation type="submission" date="2021-02" db="EMBL/GenBank/DDBJ databases">
        <authorList>
            <person name="Nowell W R."/>
        </authorList>
    </citation>
    <scope>NUCLEOTIDE SEQUENCE</scope>
</reference>
<keyword evidence="8" id="KW-0472">Membrane</keyword>
<dbReference type="SMART" id="SM00673">
    <property type="entry name" value="CARP"/>
    <property type="match status" value="2"/>
</dbReference>
<dbReference type="InterPro" id="IPR016098">
    <property type="entry name" value="CAP/MinC_C"/>
</dbReference>
<keyword evidence="6" id="KW-0519">Myristate</keyword>
<sequence length="975" mass="111403">MGAIYSLFFRSSTATNNARPSSPPPRQPYSWESPERAAIRKEDFILDKLKDQTIYRLPGSVNGQQFIIQNCDNCSIYVFDYADSIQIDDCTNCRILIGPVRGSIFLRDSINCVLATICQQFRTRDCRDTHVYLACSSQPVIESSHNIKFGCLTLNYKNLAEQYKSAGISPWNNNWSNNHDFTSIPDGKNYSLLDKDDNVFKHLSLPTDPACAFLNVSDNVNQSVTPYTHGELCRDRNEERCLVILFHNANADACARDLITSTRQSNIELVQTKSYRIDDTSVERLFGGDRKYNALVASGPVIGLEFIGANCVSVCQQALRNLLTAKYPNLPHFISQSAAAVAGQLDKFYNFASMQIYSKHEIMNVASSTPADKVTSSDDYRQSSHGDEEEKIVQEFGHLLEKSKQLFNGLRDLPQYGHKQWQPYFGRTFDIYTKLWKFQQQHRVLLDKKYGLKRWQIGEIASKIGQLYYHFYIRTSETNYLNEAFAFYSAMRARAYYSKVNREEKPDLMVKKLRYYARFIVVCLLLKKTKIMRELVRELNRQIDEYVKAYDPDDSLEWQLVLNEISSFIEIDNQLTIDGISTSLSYRLNQSLVPTLPANVEQILSNIQSFSLEEILIIGNYQDQIKFSELTIDMYRMLQAVERQPNEATSSLDDGITTQSPAGHQKDILNLSDNGISNRSNPHKYLLYKPTFSQIYAFTSSAFKELPTNGALLLYISADGYDTHLKSKVDHAYDFGGLKTNNRREDPSENSNSPANTLTKKLLSTSAAATTTTMHKDVHSIFPGDLYPFLRKPLFLIVDSNNSTVFQHMPNLFGQPFVSLLSPVKLPVTFHEYQNKGSLFTLFLTSPAFAFCFVCHLNNLTNEQWNLCQENVNKIILEITKNFFKSKLVDHSIYPFLTDEFLRLFLARFVFCYAVLRLHRAFKGSGFYPSSQPQLSNDLLENVQVHRMILELSASLNVRQLFLEGPLISGESSHQ</sequence>
<evidence type="ECO:0000256" key="10">
    <source>
        <dbReference type="ARBA" id="ARBA00023288"/>
    </source>
</evidence>
<dbReference type="GO" id="GO:0005525">
    <property type="term" value="F:GTP binding"/>
    <property type="evidence" value="ECO:0007669"/>
    <property type="project" value="UniProtKB-KW"/>
</dbReference>
<comment type="similarity">
    <text evidence="2">Belongs to the TBCC family.</text>
</comment>
<dbReference type="InterPro" id="IPR012945">
    <property type="entry name" value="Tubulin-bd_cofactor_C_dom"/>
</dbReference>
<dbReference type="GO" id="GO:0003714">
    <property type="term" value="F:transcription corepressor activity"/>
    <property type="evidence" value="ECO:0007669"/>
    <property type="project" value="InterPro"/>
</dbReference>
<keyword evidence="10" id="KW-0449">Lipoprotein</keyword>
<evidence type="ECO:0000256" key="3">
    <source>
        <dbReference type="ARBA" id="ARBA00015771"/>
    </source>
</evidence>